<accession>A0A6M1LP25</accession>
<dbReference type="PANTHER" id="PTHR42928:SF5">
    <property type="entry name" value="BLR1237 PROTEIN"/>
    <property type="match status" value="1"/>
</dbReference>
<reference evidence="3 4" key="1">
    <citation type="submission" date="2020-03" db="EMBL/GenBank/DDBJ databases">
        <title>Roseomonas stagni sp. nov., isolated from pond water in Japan.</title>
        <authorList>
            <person name="Furuhata K."/>
            <person name="Miyamoto H."/>
            <person name="Goto K."/>
        </authorList>
    </citation>
    <scope>NUCLEOTIDE SEQUENCE [LARGE SCALE GENOMIC DNA]</scope>
    <source>
        <strain evidence="3 4">PeD5</strain>
    </source>
</reference>
<protein>
    <submittedName>
        <fullName evidence="3">Tripartite tricarboxylate transporter substrate binding protein</fullName>
    </submittedName>
</protein>
<dbReference type="InterPro" id="IPR005064">
    <property type="entry name" value="BUG"/>
</dbReference>
<dbReference type="EMBL" id="JAAIKB010000008">
    <property type="protein sequence ID" value="NGM22120.1"/>
    <property type="molecule type" value="Genomic_DNA"/>
</dbReference>
<dbReference type="PIRSF" id="PIRSF017082">
    <property type="entry name" value="YflP"/>
    <property type="match status" value="1"/>
</dbReference>
<evidence type="ECO:0000256" key="1">
    <source>
        <dbReference type="ARBA" id="ARBA00006987"/>
    </source>
</evidence>
<dbReference type="RefSeq" id="WP_164696026.1">
    <property type="nucleotide sequence ID" value="NZ_JAAIKB010000008.1"/>
</dbReference>
<dbReference type="Gene3D" id="3.40.190.10">
    <property type="entry name" value="Periplasmic binding protein-like II"/>
    <property type="match status" value="1"/>
</dbReference>
<dbReference type="CDD" id="cd13578">
    <property type="entry name" value="PBP2_Bug27"/>
    <property type="match status" value="1"/>
</dbReference>
<feature type="chain" id="PRO_5026761503" evidence="2">
    <location>
        <begin position="21"/>
        <end position="320"/>
    </location>
</feature>
<name>A0A6M1LP25_9PROT</name>
<keyword evidence="4" id="KW-1185">Reference proteome</keyword>
<proteinExistence type="inferred from homology"/>
<keyword evidence="2" id="KW-0732">Signal</keyword>
<dbReference type="PANTHER" id="PTHR42928">
    <property type="entry name" value="TRICARBOXYLATE-BINDING PROTEIN"/>
    <property type="match status" value="1"/>
</dbReference>
<comment type="similarity">
    <text evidence="1">Belongs to the UPF0065 (bug) family.</text>
</comment>
<organism evidence="3 4">
    <name type="scientific">Falsiroseomonas algicola</name>
    <dbReference type="NCBI Taxonomy" id="2716930"/>
    <lineage>
        <taxon>Bacteria</taxon>
        <taxon>Pseudomonadati</taxon>
        <taxon>Pseudomonadota</taxon>
        <taxon>Alphaproteobacteria</taxon>
        <taxon>Acetobacterales</taxon>
        <taxon>Roseomonadaceae</taxon>
        <taxon>Falsiroseomonas</taxon>
    </lineage>
</organism>
<dbReference type="Pfam" id="PF03401">
    <property type="entry name" value="TctC"/>
    <property type="match status" value="1"/>
</dbReference>
<comment type="caution">
    <text evidence="3">The sequence shown here is derived from an EMBL/GenBank/DDBJ whole genome shotgun (WGS) entry which is preliminary data.</text>
</comment>
<gene>
    <name evidence="3" type="ORF">G3576_19025</name>
</gene>
<feature type="signal peptide" evidence="2">
    <location>
        <begin position="1"/>
        <end position="20"/>
    </location>
</feature>
<evidence type="ECO:0000313" key="4">
    <source>
        <dbReference type="Proteomes" id="UP000475385"/>
    </source>
</evidence>
<dbReference type="SUPFAM" id="SSF53850">
    <property type="entry name" value="Periplasmic binding protein-like II"/>
    <property type="match status" value="1"/>
</dbReference>
<dbReference type="InterPro" id="IPR042100">
    <property type="entry name" value="Bug_dom1"/>
</dbReference>
<sequence length="320" mass="34503">MIARRSLLALPLLAAAPTLAQERYPSRPIRLIVPFAAGAATDLRARIFAERMAQDWGQPVVVDNRGGANGFIAAEAVARARGDGYTLLFTSNTTHGSNPALFRRLPYDPIKDFEPVALLGVSTMLVVVNNETGIRSIADLIAYGRANPGKLSFGSGSQSSRMAGEMFKAMTRIEMENVSYRANPQAMTDVISGTLPLMFCDTTTAIPQVREGRVRALAVTAGSRISAMPELPTVAEAGNLPGYELGTWTAVYATAGTPREIVEQLNAKLREILALPAVAERLRADATEPLTGSPDHLRDFTLAEIEKWTRVARQAGIQPE</sequence>
<evidence type="ECO:0000256" key="2">
    <source>
        <dbReference type="SAM" id="SignalP"/>
    </source>
</evidence>
<dbReference type="Proteomes" id="UP000475385">
    <property type="component" value="Unassembled WGS sequence"/>
</dbReference>
<dbReference type="Gene3D" id="3.40.190.150">
    <property type="entry name" value="Bordetella uptake gene, domain 1"/>
    <property type="match status" value="1"/>
</dbReference>
<evidence type="ECO:0000313" key="3">
    <source>
        <dbReference type="EMBL" id="NGM22120.1"/>
    </source>
</evidence>
<dbReference type="AlphaFoldDB" id="A0A6M1LP25"/>